<keyword evidence="9" id="KW-1185">Reference proteome</keyword>
<dbReference type="SMART" id="SM00862">
    <property type="entry name" value="Trans_reg_C"/>
    <property type="match status" value="1"/>
</dbReference>
<dbReference type="PROSITE" id="PS51755">
    <property type="entry name" value="OMPR_PHOB"/>
    <property type="match status" value="1"/>
</dbReference>
<keyword evidence="1" id="KW-0805">Transcription regulation</keyword>
<feature type="DNA-binding region" description="OmpR/PhoB-type" evidence="5">
    <location>
        <begin position="130"/>
        <end position="227"/>
    </location>
</feature>
<evidence type="ECO:0000313" key="9">
    <source>
        <dbReference type="Proteomes" id="UP000723714"/>
    </source>
</evidence>
<feature type="domain" description="Response regulatory" evidence="6">
    <location>
        <begin position="5"/>
        <end position="118"/>
    </location>
</feature>
<dbReference type="PROSITE" id="PS50110">
    <property type="entry name" value="RESPONSE_REGULATORY"/>
    <property type="match status" value="1"/>
</dbReference>
<evidence type="ECO:0000259" key="6">
    <source>
        <dbReference type="PROSITE" id="PS50110"/>
    </source>
</evidence>
<dbReference type="SMART" id="SM00448">
    <property type="entry name" value="REC"/>
    <property type="match status" value="1"/>
</dbReference>
<dbReference type="InterPro" id="IPR001789">
    <property type="entry name" value="Sig_transdc_resp-reg_receiver"/>
</dbReference>
<evidence type="ECO:0000313" key="8">
    <source>
        <dbReference type="EMBL" id="MBU3877252.1"/>
    </source>
</evidence>
<keyword evidence="4" id="KW-0597">Phosphoprotein</keyword>
<dbReference type="CDD" id="cd00383">
    <property type="entry name" value="trans_reg_C"/>
    <property type="match status" value="1"/>
</dbReference>
<feature type="modified residue" description="4-aspartylphosphate" evidence="4">
    <location>
        <position position="54"/>
    </location>
</feature>
<evidence type="ECO:0000256" key="5">
    <source>
        <dbReference type="PROSITE-ProRule" id="PRU01091"/>
    </source>
</evidence>
<protein>
    <submittedName>
        <fullName evidence="8">Response regulator transcription factor</fullName>
    </submittedName>
</protein>
<organism evidence="8 9">
    <name type="scientific">Faecalicatena faecalis</name>
    <dbReference type="NCBI Taxonomy" id="2726362"/>
    <lineage>
        <taxon>Bacteria</taxon>
        <taxon>Bacillati</taxon>
        <taxon>Bacillota</taxon>
        <taxon>Clostridia</taxon>
        <taxon>Lachnospirales</taxon>
        <taxon>Lachnospiraceae</taxon>
        <taxon>Faecalicatena</taxon>
    </lineage>
</organism>
<dbReference type="PANTHER" id="PTHR48111">
    <property type="entry name" value="REGULATOR OF RPOS"/>
    <property type="match status" value="1"/>
</dbReference>
<sequence>MNEGCVLIVDDDADIRNMIGIYLENASIPYIKCENAIKALEILEQYKIDLILLDIMMPGLNGMDACIKIREQSKVPIIFMSAKVQDMDKVQGLSVGADDYITKPFNPIEMVARVKAQLRRYRQYNDGNGATTLQYKELELNEATRQVWLRGAEIKLTPKEFSILAYLLKNKGMVMSIKRIYEYVWQEEFFDNDSTVIMHISNLRDKLEGGAQEFQYIKTVWGAGYKI</sequence>
<dbReference type="CDD" id="cd17574">
    <property type="entry name" value="REC_OmpR"/>
    <property type="match status" value="1"/>
</dbReference>
<dbReference type="Pfam" id="PF00486">
    <property type="entry name" value="Trans_reg_C"/>
    <property type="match status" value="1"/>
</dbReference>
<evidence type="ECO:0000256" key="1">
    <source>
        <dbReference type="ARBA" id="ARBA00023015"/>
    </source>
</evidence>
<dbReference type="Proteomes" id="UP000723714">
    <property type="component" value="Unassembled WGS sequence"/>
</dbReference>
<accession>A0ABS6D6M3</accession>
<keyword evidence="2 5" id="KW-0238">DNA-binding</keyword>
<feature type="domain" description="OmpR/PhoB-type" evidence="7">
    <location>
        <begin position="130"/>
        <end position="227"/>
    </location>
</feature>
<evidence type="ECO:0000259" key="7">
    <source>
        <dbReference type="PROSITE" id="PS51755"/>
    </source>
</evidence>
<reference evidence="8 9" key="1">
    <citation type="submission" date="2021-06" db="EMBL/GenBank/DDBJ databases">
        <title>Faecalicatena sp. nov. isolated from porcine feces.</title>
        <authorList>
            <person name="Oh B.S."/>
            <person name="Lee J.H."/>
        </authorList>
    </citation>
    <scope>NUCLEOTIDE SEQUENCE [LARGE SCALE GENOMIC DNA]</scope>
    <source>
        <strain evidence="8 9">AGMB00832</strain>
    </source>
</reference>
<evidence type="ECO:0000256" key="2">
    <source>
        <dbReference type="ARBA" id="ARBA00023125"/>
    </source>
</evidence>
<dbReference type="InterPro" id="IPR039420">
    <property type="entry name" value="WalR-like"/>
</dbReference>
<dbReference type="EMBL" id="JABACJ020000016">
    <property type="protein sequence ID" value="MBU3877252.1"/>
    <property type="molecule type" value="Genomic_DNA"/>
</dbReference>
<proteinExistence type="predicted"/>
<dbReference type="PANTHER" id="PTHR48111:SF2">
    <property type="entry name" value="RESPONSE REGULATOR SAER"/>
    <property type="match status" value="1"/>
</dbReference>
<dbReference type="Pfam" id="PF00072">
    <property type="entry name" value="Response_reg"/>
    <property type="match status" value="1"/>
</dbReference>
<gene>
    <name evidence="8" type="ORF">HGO97_015710</name>
</gene>
<name>A0ABS6D6M3_9FIRM</name>
<dbReference type="InterPro" id="IPR001867">
    <property type="entry name" value="OmpR/PhoB-type_DNA-bd"/>
</dbReference>
<comment type="caution">
    <text evidence="8">The sequence shown here is derived from an EMBL/GenBank/DDBJ whole genome shotgun (WGS) entry which is preliminary data.</text>
</comment>
<keyword evidence="3" id="KW-0804">Transcription</keyword>
<evidence type="ECO:0000256" key="4">
    <source>
        <dbReference type="PROSITE-ProRule" id="PRU00169"/>
    </source>
</evidence>
<evidence type="ECO:0000256" key="3">
    <source>
        <dbReference type="ARBA" id="ARBA00023163"/>
    </source>
</evidence>
<dbReference type="RefSeq" id="WP_216243592.1">
    <property type="nucleotide sequence ID" value="NZ_JABACJ020000016.1"/>
</dbReference>